<name>A0A0A1T4X3_9HYPO</name>
<keyword evidence="3" id="KW-1185">Reference proteome</keyword>
<feature type="signal peptide" evidence="1">
    <location>
        <begin position="1"/>
        <end position="18"/>
    </location>
</feature>
<dbReference type="EMBL" id="CDHN01000001">
    <property type="protein sequence ID" value="CEJ81362.1"/>
    <property type="molecule type" value="Genomic_DNA"/>
</dbReference>
<proteinExistence type="predicted"/>
<dbReference type="Gene3D" id="2.60.120.200">
    <property type="match status" value="1"/>
</dbReference>
<reference evidence="2 3" key="1">
    <citation type="journal article" date="2015" name="Genome Announc.">
        <title>Draft Genome Sequence and Gene Annotation of the Entomopathogenic Fungus Verticillium hemipterigenum.</title>
        <authorList>
            <person name="Horn F."/>
            <person name="Habel A."/>
            <person name="Scharf D.H."/>
            <person name="Dworschak J."/>
            <person name="Brakhage A.A."/>
            <person name="Guthke R."/>
            <person name="Hertweck C."/>
            <person name="Linde J."/>
        </authorList>
    </citation>
    <scope>NUCLEOTIDE SEQUENCE [LARGE SCALE GENOMIC DNA]</scope>
</reference>
<evidence type="ECO:0000313" key="3">
    <source>
        <dbReference type="Proteomes" id="UP000039046"/>
    </source>
</evidence>
<evidence type="ECO:0000256" key="1">
    <source>
        <dbReference type="SAM" id="SignalP"/>
    </source>
</evidence>
<protein>
    <submittedName>
        <fullName evidence="2">Uncharacterized protein</fullName>
    </submittedName>
</protein>
<accession>A0A0A1T4X3</accession>
<dbReference type="AlphaFoldDB" id="A0A0A1T4X3"/>
<dbReference type="Proteomes" id="UP000039046">
    <property type="component" value="Unassembled WGS sequence"/>
</dbReference>
<dbReference type="CDD" id="cd00413">
    <property type="entry name" value="Glyco_hydrolase_16"/>
    <property type="match status" value="1"/>
</dbReference>
<sequence>MRLKWSSIYLSLWPCIEATCECGFRVPDGQSQDLSTFMYALETNFVSMKLIDADKDWIRQEFNVTAQAGRGRYGKTFTPDNVVATHGKGLQLQVDSQLKFNSVLAAEVDTSRLDLLWGSYRAGMRLTAIPGTCAAFFWVSE</sequence>
<gene>
    <name evidence="2" type="ORF">VHEMI01493</name>
</gene>
<feature type="chain" id="PRO_5001978878" evidence="1">
    <location>
        <begin position="19"/>
        <end position="141"/>
    </location>
</feature>
<organism evidence="2 3">
    <name type="scientific">[Torrubiella] hemipterigena</name>
    <dbReference type="NCBI Taxonomy" id="1531966"/>
    <lineage>
        <taxon>Eukaryota</taxon>
        <taxon>Fungi</taxon>
        <taxon>Dikarya</taxon>
        <taxon>Ascomycota</taxon>
        <taxon>Pezizomycotina</taxon>
        <taxon>Sordariomycetes</taxon>
        <taxon>Hypocreomycetidae</taxon>
        <taxon>Hypocreales</taxon>
        <taxon>Clavicipitaceae</taxon>
        <taxon>Clavicipitaceae incertae sedis</taxon>
        <taxon>'Torrubiella' clade</taxon>
    </lineage>
</organism>
<dbReference type="PANTHER" id="PTHR38121:SF5">
    <property type="entry name" value="GH16 DOMAIN-CONTAINING PROTEIN"/>
    <property type="match status" value="1"/>
</dbReference>
<dbReference type="PANTHER" id="PTHR38121">
    <property type="entry name" value="GH16 DOMAIN-CONTAINING PROTEIN"/>
    <property type="match status" value="1"/>
</dbReference>
<dbReference type="STRING" id="1531966.A0A0A1T4X3"/>
<dbReference type="OrthoDB" id="25131at2759"/>
<dbReference type="HOGENOM" id="CLU_1826641_0_0_1"/>
<keyword evidence="1" id="KW-0732">Signal</keyword>
<evidence type="ECO:0000313" key="2">
    <source>
        <dbReference type="EMBL" id="CEJ81362.1"/>
    </source>
</evidence>